<dbReference type="Gene3D" id="3.90.1720.10">
    <property type="entry name" value="endopeptidase domain like (from Nostoc punctiforme)"/>
    <property type="match status" value="1"/>
</dbReference>
<accession>A0ABX0ZJC1</accession>
<evidence type="ECO:0000313" key="2">
    <source>
        <dbReference type="EMBL" id="NJP43202.1"/>
    </source>
</evidence>
<feature type="signal peptide" evidence="1">
    <location>
        <begin position="1"/>
        <end position="38"/>
    </location>
</feature>
<comment type="caution">
    <text evidence="2">The sequence shown here is derived from an EMBL/GenBank/DDBJ whole genome shotgun (WGS) entry which is preliminary data.</text>
</comment>
<gene>
    <name evidence="2" type="ORF">HCN08_07260</name>
</gene>
<dbReference type="EMBL" id="JAATEJ010000004">
    <property type="protein sequence ID" value="NJP43202.1"/>
    <property type="molecule type" value="Genomic_DNA"/>
</dbReference>
<feature type="chain" id="PRO_5046285051" evidence="1">
    <location>
        <begin position="39"/>
        <end position="531"/>
    </location>
</feature>
<evidence type="ECO:0000313" key="3">
    <source>
        <dbReference type="Proteomes" id="UP000734511"/>
    </source>
</evidence>
<dbReference type="RefSeq" id="WP_167982087.1">
    <property type="nucleotide sequence ID" value="NZ_JAATEJ010000004.1"/>
</dbReference>
<proteinExistence type="predicted"/>
<keyword evidence="3" id="KW-1185">Reference proteome</keyword>
<keyword evidence="1" id="KW-0732">Signal</keyword>
<dbReference type="Gene3D" id="2.120.10.70">
    <property type="entry name" value="Fucose-specific lectin"/>
    <property type="match status" value="1"/>
</dbReference>
<dbReference type="Proteomes" id="UP000734511">
    <property type="component" value="Unassembled WGS sequence"/>
</dbReference>
<protein>
    <submittedName>
        <fullName evidence="2">CHAP domain-containing protein</fullName>
    </submittedName>
</protein>
<reference evidence="2 3" key="1">
    <citation type="submission" date="2020-03" db="EMBL/GenBank/DDBJ databases">
        <title>WGS of actinomycetes isolated from Thailand.</title>
        <authorList>
            <person name="Thawai C."/>
        </authorList>
    </citation>
    <scope>NUCLEOTIDE SEQUENCE [LARGE SCALE GENOMIC DNA]</scope>
    <source>
        <strain evidence="2 3">PRB2-1</strain>
    </source>
</reference>
<organism evidence="2 3">
    <name type="scientific">Actinacidiphila epipremni</name>
    <dbReference type="NCBI Taxonomy" id="2053013"/>
    <lineage>
        <taxon>Bacteria</taxon>
        <taxon>Bacillati</taxon>
        <taxon>Actinomycetota</taxon>
        <taxon>Actinomycetes</taxon>
        <taxon>Kitasatosporales</taxon>
        <taxon>Streptomycetaceae</taxon>
        <taxon>Actinacidiphila</taxon>
    </lineage>
</organism>
<name>A0ABX0ZJC1_9ACTN</name>
<dbReference type="SUPFAM" id="SSF89372">
    <property type="entry name" value="Fucose-specific lectin"/>
    <property type="match status" value="1"/>
</dbReference>
<sequence length="531" mass="53589">MFLRNTVAARRKKFRPVAGLAAATVGGAALLGTLPGSAAAAAAGTGTAAQIVSIAEANVGAHSCDWNSANGKGFDGSCSGENWCGDFVAWVWQQAGVTVPATAPAWVPSWEDAPGYHTLGSGYTPLPGDAVVYGDNTYPNGAHIAVVTGYADGLLSDVGGNEGGDDGDAPSVKVDEGNGAAFNPHTTLFAGTPHAMWVLGYVSSGAAQGTPAPVNSFRVTSSIAAMRDGSSQVLAMSTDGTLWHNTLSPSGTWSGWTTVAGGNGTPFVAEYAAIAGIPDGSGSAQILAVGTDGTVYHNIRYANGTWQGFRPLTGGNGTAWKTSTAPSITGLPDGSAQILVTSTDGTLYHNTRTSSGWTGWTTIAGGNGTPFVTKGATIAGIPDGSGSSQVLAVGTDGTVYHNIRHANGTWQGFQPLTGGNGTAWKTSTTPSIAGLPNGSSQVVVTATDGTLYHNTRTSSGWTGWTTIAGGNGTPFVAQTDSLTALPDGSGTSEILAVGTNNVLYRNTRLSSGAWQGFQPLTGGNGLPWLTA</sequence>
<evidence type="ECO:0000256" key="1">
    <source>
        <dbReference type="SAM" id="SignalP"/>
    </source>
</evidence>